<dbReference type="HAMAP" id="MF_01358">
    <property type="entry name" value="NDH1_NuoD"/>
    <property type="match status" value="1"/>
</dbReference>
<comment type="similarity">
    <text evidence="11">Belongs to the complex I 49 kDa subunit family.</text>
</comment>
<dbReference type="AlphaFoldDB" id="A0A2M8QGY6"/>
<comment type="function">
    <text evidence="11">NDH-1 shuttles electrons from NADH, via FMN and iron-sulfur (Fe-S) centers, to quinones in the respiratory chain. The immediate electron acceptor for the enzyme in this species is believed to be ubiquinone. Couples the redox reaction to proton translocation (for every two electrons transferred, four hydrogen ions are translocated across the cytoplasmic membrane), and thus conserves the redox energy in a proton gradient.</text>
</comment>
<keyword evidence="6 11" id="KW-0520">NAD</keyword>
<dbReference type="PANTHER" id="PTHR11993:SF10">
    <property type="entry name" value="NADH DEHYDROGENASE [UBIQUINONE] IRON-SULFUR PROTEIN 2, MITOCHONDRIAL"/>
    <property type="match status" value="1"/>
</dbReference>
<dbReference type="InterPro" id="IPR022885">
    <property type="entry name" value="NDH1_su_D/H"/>
</dbReference>
<dbReference type="InterPro" id="IPR020396">
    <property type="entry name" value="NADH_UbQ_OxRdtase_CS"/>
</dbReference>
<dbReference type="GO" id="GO:0008137">
    <property type="term" value="F:NADH dehydrogenase (ubiquinone) activity"/>
    <property type="evidence" value="ECO:0007669"/>
    <property type="project" value="InterPro"/>
</dbReference>
<dbReference type="InterPro" id="IPR029014">
    <property type="entry name" value="NiFe-Hase_large"/>
</dbReference>
<dbReference type="Pfam" id="PF00346">
    <property type="entry name" value="Complex1_49kDa"/>
    <property type="match status" value="1"/>
</dbReference>
<dbReference type="Proteomes" id="UP000230790">
    <property type="component" value="Unassembled WGS sequence"/>
</dbReference>
<keyword evidence="3 11" id="KW-0813">Transport</keyword>
<feature type="domain" description="NADH-quinone oxidoreductase subunit D" evidence="13">
    <location>
        <begin position="330"/>
        <end position="581"/>
    </location>
</feature>
<evidence type="ECO:0000256" key="5">
    <source>
        <dbReference type="ARBA" id="ARBA00022719"/>
    </source>
</evidence>
<dbReference type="PANTHER" id="PTHR11993">
    <property type="entry name" value="NADH-UBIQUINONE OXIDOREDUCTASE 49 KDA SUBUNIT"/>
    <property type="match status" value="1"/>
</dbReference>
<dbReference type="NCBIfam" id="NF004739">
    <property type="entry name" value="PRK06075.1"/>
    <property type="match status" value="1"/>
</dbReference>
<dbReference type="Gene3D" id="1.10.645.10">
    <property type="entry name" value="Cytochrome-c3 Hydrogenase, chain B"/>
    <property type="match status" value="1"/>
</dbReference>
<dbReference type="SUPFAM" id="SSF143243">
    <property type="entry name" value="Nqo5-like"/>
    <property type="match status" value="1"/>
</dbReference>
<comment type="subunit">
    <text evidence="9">NDH-1 is composed of 13 different subunits. Subunits NuoB, CD, E, F, and G constitute the peripheral sector of the complex.</text>
</comment>
<dbReference type="EC" id="7.1.1.-" evidence="11"/>
<keyword evidence="8" id="KW-0511">Multifunctional enzyme</keyword>
<dbReference type="InterPro" id="IPR037232">
    <property type="entry name" value="NADH_quin_OxRdtase_su_C/D-like"/>
</dbReference>
<dbReference type="Pfam" id="PF00329">
    <property type="entry name" value="Complex1_30kDa"/>
    <property type="match status" value="1"/>
</dbReference>
<dbReference type="Gene3D" id="3.30.460.80">
    <property type="entry name" value="NADH:ubiquinone oxidoreductase, 30kDa subunit"/>
    <property type="match status" value="1"/>
</dbReference>
<dbReference type="GO" id="GO:0050136">
    <property type="term" value="F:NADH dehydrogenase (quinone) (non-electrogenic) activity"/>
    <property type="evidence" value="ECO:0007669"/>
    <property type="project" value="UniProtKB-UniRule"/>
</dbReference>
<comment type="subcellular location">
    <subcellularLocation>
        <location evidence="1">Cell inner membrane</location>
        <topology evidence="1">Peripheral membrane protein</topology>
    </subcellularLocation>
    <subcellularLocation>
        <location evidence="11">Cell membrane</location>
        <topology evidence="11">Peripheral membrane protein</topology>
        <orientation evidence="11">Cytoplasmic side</orientation>
    </subcellularLocation>
</comment>
<organism evidence="14 15">
    <name type="scientific">Candidatus Thermofonsia Clade 3 bacterium</name>
    <dbReference type="NCBI Taxonomy" id="2364212"/>
    <lineage>
        <taxon>Bacteria</taxon>
        <taxon>Bacillati</taxon>
        <taxon>Chloroflexota</taxon>
        <taxon>Candidatus Thermofontia</taxon>
        <taxon>Candidatus Thermofonsia Clade 3</taxon>
    </lineage>
</organism>
<comment type="catalytic activity">
    <reaction evidence="10 11">
        <text>a quinone + NADH + 5 H(+)(in) = a quinol + NAD(+) + 4 H(+)(out)</text>
        <dbReference type="Rhea" id="RHEA:57888"/>
        <dbReference type="ChEBI" id="CHEBI:15378"/>
        <dbReference type="ChEBI" id="CHEBI:24646"/>
        <dbReference type="ChEBI" id="CHEBI:57540"/>
        <dbReference type="ChEBI" id="CHEBI:57945"/>
        <dbReference type="ChEBI" id="CHEBI:132124"/>
    </reaction>
</comment>
<dbReference type="GO" id="GO:0005886">
    <property type="term" value="C:plasma membrane"/>
    <property type="evidence" value="ECO:0007669"/>
    <property type="project" value="UniProtKB-SubCell"/>
</dbReference>
<sequence>MTYVRDQLGFDMLANVTAVDYIKEGYLQVVYHPQRSKGGQPITIKVRVPRGSDPVAPTEVAVPSLTPIYAGAEFQEREIYDMYGVRFEGHPDLRRILTWEGFYGWPLRKDWHEPYYEGDTKPFDSRWPGGHHELAEERVPWGDNVNYPPGFDPLNFNSDPDAGLYDSMLSGVPNAPIGPNGHAQQAPQPQGVGAAVSVYDRNYNTLADEEELQTDQIIVNMGPQHPSTHGVLRMVVKLDGETVTDLKLALGYLHRNHEKIGERNTWLHNIPYTDRLDYICGLANELGYVITVEKMMGIKPTERAEYLRVIMAELTRIESHFWAIGFLLNDLGAFYTPALYFITERDLILDLFESVTGSRLMCNYMRFGGVSRDFTEDQLAHARELAFDRIPRKIDELEQLLTENEIIKARTIGVGYLPAERSINYSLTGPCLRAAGVPYDIRRADPYSIYDRFDFEIPVFYGADVYDRYRVRVAEMRQSLRIVQQALNQIDQTKPGDIQAGKKAYNHRVPAGEAYGRVETPKGELGFYLVSDGGQNPYRYHVRSSSFINLNALKEMTVGHKVADAVVILGSLDIVLGEVDR</sequence>
<keyword evidence="5 11" id="KW-0874">Quinone</keyword>
<name>A0A2M8QGY6_9CHLR</name>
<dbReference type="InterPro" id="IPR001135">
    <property type="entry name" value="NADH_Q_OxRdtase_suD"/>
</dbReference>
<evidence type="ECO:0000313" key="14">
    <source>
        <dbReference type="EMBL" id="PJF49034.1"/>
    </source>
</evidence>
<dbReference type="InterPro" id="IPR001268">
    <property type="entry name" value="NADH_UbQ_OxRdtase_30kDa_su"/>
</dbReference>
<keyword evidence="4 11" id="KW-1003">Cell membrane</keyword>
<evidence type="ECO:0000256" key="9">
    <source>
        <dbReference type="ARBA" id="ARBA00038617"/>
    </source>
</evidence>
<feature type="domain" description="NADH:ubiquinone oxidoreductase 30kDa subunit" evidence="12">
    <location>
        <begin position="2"/>
        <end position="112"/>
    </location>
</feature>
<dbReference type="SUPFAM" id="SSF56762">
    <property type="entry name" value="HydB/Nqo4-like"/>
    <property type="match status" value="1"/>
</dbReference>
<dbReference type="GO" id="GO:0051287">
    <property type="term" value="F:NAD binding"/>
    <property type="evidence" value="ECO:0007669"/>
    <property type="project" value="InterPro"/>
</dbReference>
<evidence type="ECO:0000256" key="4">
    <source>
        <dbReference type="ARBA" id="ARBA00022475"/>
    </source>
</evidence>
<keyword evidence="7 11" id="KW-0472">Membrane</keyword>
<evidence type="ECO:0000313" key="15">
    <source>
        <dbReference type="Proteomes" id="UP000230790"/>
    </source>
</evidence>
<evidence type="ECO:0000256" key="2">
    <source>
        <dbReference type="ARBA" id="ARBA00010019"/>
    </source>
</evidence>
<accession>A0A2M8QGY6</accession>
<evidence type="ECO:0000259" key="12">
    <source>
        <dbReference type="Pfam" id="PF00329"/>
    </source>
</evidence>
<comment type="subunit">
    <text evidence="11">NDH-1 is composed of 14 different subunits. Subunits NuoB, C, D, E, F, and G constitute the peripheral sector of the complex.</text>
</comment>
<evidence type="ECO:0000256" key="10">
    <source>
        <dbReference type="ARBA" id="ARBA00047712"/>
    </source>
</evidence>
<gene>
    <name evidence="11" type="primary">nuoD</name>
    <name evidence="14" type="ORF">CUN48_00560</name>
</gene>
<reference evidence="14 15" key="1">
    <citation type="submission" date="2017-11" db="EMBL/GenBank/DDBJ databases">
        <title>Evolution of Phototrophy in the Chloroflexi Phylum Driven by Horizontal Gene Transfer.</title>
        <authorList>
            <person name="Ward L.M."/>
            <person name="Hemp J."/>
            <person name="Shih P.M."/>
            <person name="Mcglynn S.E."/>
            <person name="Fischer W."/>
        </authorList>
    </citation>
    <scope>NUCLEOTIDE SEQUENCE [LARGE SCALE GENOMIC DNA]</scope>
    <source>
        <strain evidence="14">JP3_7</strain>
    </source>
</reference>
<protein>
    <recommendedName>
        <fullName evidence="11">NADH-quinone oxidoreductase subunit D</fullName>
        <ecNumber evidence="11">7.1.1.-</ecNumber>
    </recommendedName>
    <alternativeName>
        <fullName evidence="11">NADH dehydrogenase I subunit D</fullName>
    </alternativeName>
    <alternativeName>
        <fullName evidence="11">NDH-1 subunit D</fullName>
    </alternativeName>
</protein>
<evidence type="ECO:0000256" key="8">
    <source>
        <dbReference type="ARBA" id="ARBA00023268"/>
    </source>
</evidence>
<keyword evidence="11" id="KW-1278">Translocase</keyword>
<dbReference type="PROSITE" id="PS00542">
    <property type="entry name" value="COMPLEX1_30K"/>
    <property type="match status" value="1"/>
</dbReference>
<evidence type="ECO:0000256" key="11">
    <source>
        <dbReference type="HAMAP-Rule" id="MF_01358"/>
    </source>
</evidence>
<dbReference type="EMBL" id="PGTN01000002">
    <property type="protein sequence ID" value="PJF49034.1"/>
    <property type="molecule type" value="Genomic_DNA"/>
</dbReference>
<comment type="similarity">
    <text evidence="2">In the C-terminal section; belongs to the complex I 49 kDa subunit family.</text>
</comment>
<dbReference type="GO" id="GO:0048038">
    <property type="term" value="F:quinone binding"/>
    <property type="evidence" value="ECO:0007669"/>
    <property type="project" value="UniProtKB-KW"/>
</dbReference>
<evidence type="ECO:0000256" key="1">
    <source>
        <dbReference type="ARBA" id="ARBA00004417"/>
    </source>
</evidence>
<keyword evidence="11" id="KW-0830">Ubiquinone</keyword>
<evidence type="ECO:0000256" key="3">
    <source>
        <dbReference type="ARBA" id="ARBA00022448"/>
    </source>
</evidence>
<evidence type="ECO:0000259" key="13">
    <source>
        <dbReference type="Pfam" id="PF00346"/>
    </source>
</evidence>
<evidence type="ECO:0000256" key="7">
    <source>
        <dbReference type="ARBA" id="ARBA00023136"/>
    </source>
</evidence>
<evidence type="ECO:0000256" key="6">
    <source>
        <dbReference type="ARBA" id="ARBA00023027"/>
    </source>
</evidence>
<comment type="caution">
    <text evidence="14">The sequence shown here is derived from an EMBL/GenBank/DDBJ whole genome shotgun (WGS) entry which is preliminary data.</text>
</comment>
<proteinExistence type="inferred from homology"/>